<evidence type="ECO:0000313" key="1">
    <source>
        <dbReference type="EMBL" id="SDD18013.1"/>
    </source>
</evidence>
<name>A0A1G6SMI7_NIADE</name>
<accession>A0A1G6SMI7</accession>
<gene>
    <name evidence="1" type="ORF">SAMN04487894_106285</name>
</gene>
<sequence length="294" mass="33988">MRGVCAFKQELLFDLTSTRHKKNEFISLPKGVGERHYGVAVKYYQGTATQPDKRVDYEATVNLAEHELGWVLRLNKQQVYFNRHEPDTISERFGAAVSRALYPVETVINGWGRQVTGIINHPAILKRWQTNRQQLLDKYGGPVVDDFIRAADKKIGTPSLVQRSMKYDLFWNLFFHPKYMAYTEKLEQPADLYLSVIPYKAPVRFTGVQKIIPEITAYGSIMVQFTSEEQEAPEALLPENKKGIPCFVKVNVDFDLDEEYHFAMHTRALLEVYQKEGKNTTIPVRKVEFTMYQV</sequence>
<dbReference type="Proteomes" id="UP000198757">
    <property type="component" value="Unassembled WGS sequence"/>
</dbReference>
<protein>
    <submittedName>
        <fullName evidence="1">Uncharacterized protein</fullName>
    </submittedName>
</protein>
<organism evidence="1 2">
    <name type="scientific">Niabella drilacis (strain DSM 25811 / CCM 8410 / CCUG 62505 / LMG 26954 / E90)</name>
    <dbReference type="NCBI Taxonomy" id="1285928"/>
    <lineage>
        <taxon>Bacteria</taxon>
        <taxon>Pseudomonadati</taxon>
        <taxon>Bacteroidota</taxon>
        <taxon>Chitinophagia</taxon>
        <taxon>Chitinophagales</taxon>
        <taxon>Chitinophagaceae</taxon>
        <taxon>Niabella</taxon>
    </lineage>
</organism>
<evidence type="ECO:0000313" key="2">
    <source>
        <dbReference type="Proteomes" id="UP000198757"/>
    </source>
</evidence>
<keyword evidence="2" id="KW-1185">Reference proteome</keyword>
<dbReference type="STRING" id="1285928.SAMN04487894_106285"/>
<proteinExistence type="predicted"/>
<reference evidence="2" key="1">
    <citation type="submission" date="2016-10" db="EMBL/GenBank/DDBJ databases">
        <authorList>
            <person name="Varghese N."/>
            <person name="Submissions S."/>
        </authorList>
    </citation>
    <scope>NUCLEOTIDE SEQUENCE [LARGE SCALE GENOMIC DNA]</scope>
    <source>
        <strain evidence="2">DSM 25811 / CCM 8410 / LMG 26954 / E90</strain>
    </source>
</reference>
<dbReference type="EMBL" id="FMZO01000006">
    <property type="protein sequence ID" value="SDD18013.1"/>
    <property type="molecule type" value="Genomic_DNA"/>
</dbReference>
<dbReference type="AlphaFoldDB" id="A0A1G6SMI7"/>